<organism evidence="2 3">
    <name type="scientific">Imshaugia aleurites</name>
    <dbReference type="NCBI Taxonomy" id="172621"/>
    <lineage>
        <taxon>Eukaryota</taxon>
        <taxon>Fungi</taxon>
        <taxon>Dikarya</taxon>
        <taxon>Ascomycota</taxon>
        <taxon>Pezizomycotina</taxon>
        <taxon>Lecanoromycetes</taxon>
        <taxon>OSLEUM clade</taxon>
        <taxon>Lecanoromycetidae</taxon>
        <taxon>Lecanorales</taxon>
        <taxon>Lecanorineae</taxon>
        <taxon>Parmeliaceae</taxon>
        <taxon>Imshaugia</taxon>
    </lineage>
</organism>
<dbReference type="AlphaFoldDB" id="A0A8H3FPW5"/>
<sequence>MASFRPSFVIVPGAWHQPEIYQKLVTHLNKAGYSAVVTSLPSCNTEDPQQATCSADAEAVRKRILQLMDANGKDVVVVCHSYGGIPGGGAAYGLSKLSRAKEGKKGGVTGLIYISGFVVPERSSLLEIMGGQHAPYLDPDQPSDNQCTIKGARDVLFNDLDDSEADHLTNLLQPTSMRAFDSHAPPAAWAEAEFAGKLTFIRCMQDQALPPLLQNVFMKKSGVEWTVKDIETSHSPFASRPEDLAEMLGELAQLFEE</sequence>
<dbReference type="SUPFAM" id="SSF53474">
    <property type="entry name" value="alpha/beta-Hydrolases"/>
    <property type="match status" value="1"/>
</dbReference>
<protein>
    <recommendedName>
        <fullName evidence="1">AB hydrolase-1 domain-containing protein</fullName>
    </recommendedName>
</protein>
<name>A0A8H3FPW5_9LECA</name>
<evidence type="ECO:0000259" key="1">
    <source>
        <dbReference type="Pfam" id="PF12697"/>
    </source>
</evidence>
<accession>A0A8H3FPW5</accession>
<dbReference type="Gene3D" id="3.40.50.1820">
    <property type="entry name" value="alpha/beta hydrolase"/>
    <property type="match status" value="1"/>
</dbReference>
<dbReference type="InterPro" id="IPR029058">
    <property type="entry name" value="AB_hydrolase_fold"/>
</dbReference>
<gene>
    <name evidence="2" type="ORF">IMSHALPRED_008070</name>
</gene>
<keyword evidence="3" id="KW-1185">Reference proteome</keyword>
<reference evidence="2" key="1">
    <citation type="submission" date="2021-03" db="EMBL/GenBank/DDBJ databases">
        <authorList>
            <person name="Tagirdzhanova G."/>
        </authorList>
    </citation>
    <scope>NUCLEOTIDE SEQUENCE</scope>
</reference>
<dbReference type="Pfam" id="PF12697">
    <property type="entry name" value="Abhydrolase_6"/>
    <property type="match status" value="1"/>
</dbReference>
<evidence type="ECO:0000313" key="3">
    <source>
        <dbReference type="Proteomes" id="UP000664534"/>
    </source>
</evidence>
<dbReference type="InterPro" id="IPR000073">
    <property type="entry name" value="AB_hydrolase_1"/>
</dbReference>
<dbReference type="Proteomes" id="UP000664534">
    <property type="component" value="Unassembled WGS sequence"/>
</dbReference>
<dbReference type="PANTHER" id="PTHR37017:SF8">
    <property type="entry name" value="AB HYDROLASE-1 DOMAIN-CONTAINING PROTEIN"/>
    <property type="match status" value="1"/>
</dbReference>
<proteinExistence type="predicted"/>
<comment type="caution">
    <text evidence="2">The sequence shown here is derived from an EMBL/GenBank/DDBJ whole genome shotgun (WGS) entry which is preliminary data.</text>
</comment>
<evidence type="ECO:0000313" key="2">
    <source>
        <dbReference type="EMBL" id="CAF9930026.1"/>
    </source>
</evidence>
<dbReference type="InterPro" id="IPR052897">
    <property type="entry name" value="Sec-Metab_Biosynth_Hydrolase"/>
</dbReference>
<dbReference type="EMBL" id="CAJPDT010000055">
    <property type="protein sequence ID" value="CAF9930026.1"/>
    <property type="molecule type" value="Genomic_DNA"/>
</dbReference>
<dbReference type="PANTHER" id="PTHR37017">
    <property type="entry name" value="AB HYDROLASE-1 DOMAIN-CONTAINING PROTEIN-RELATED"/>
    <property type="match status" value="1"/>
</dbReference>
<feature type="domain" description="AB hydrolase-1" evidence="1">
    <location>
        <begin position="8"/>
        <end position="246"/>
    </location>
</feature>
<dbReference type="OrthoDB" id="408373at2759"/>